<accession>A0ABR0ER60</accession>
<dbReference type="EMBL" id="JAXOVC010000003">
    <property type="protein sequence ID" value="KAK4504094.1"/>
    <property type="molecule type" value="Genomic_DNA"/>
</dbReference>
<evidence type="ECO:0008006" key="7">
    <source>
        <dbReference type="Google" id="ProtNLM"/>
    </source>
</evidence>
<organism evidence="5 6">
    <name type="scientific">Zasmidium cellare</name>
    <name type="common">Wine cellar mold</name>
    <name type="synonym">Racodium cellare</name>
    <dbReference type="NCBI Taxonomy" id="395010"/>
    <lineage>
        <taxon>Eukaryota</taxon>
        <taxon>Fungi</taxon>
        <taxon>Dikarya</taxon>
        <taxon>Ascomycota</taxon>
        <taxon>Pezizomycotina</taxon>
        <taxon>Dothideomycetes</taxon>
        <taxon>Dothideomycetidae</taxon>
        <taxon>Mycosphaerellales</taxon>
        <taxon>Mycosphaerellaceae</taxon>
        <taxon>Zasmidium</taxon>
    </lineage>
</organism>
<keyword evidence="3" id="KW-0119">Carbohydrate metabolism</keyword>
<dbReference type="Pfam" id="PF01263">
    <property type="entry name" value="Aldose_epim"/>
    <property type="match status" value="1"/>
</dbReference>
<keyword evidence="6" id="KW-1185">Reference proteome</keyword>
<evidence type="ECO:0000256" key="3">
    <source>
        <dbReference type="ARBA" id="ARBA00023277"/>
    </source>
</evidence>
<dbReference type="SUPFAM" id="SSF74650">
    <property type="entry name" value="Galactose mutarotase-like"/>
    <property type="match status" value="1"/>
</dbReference>
<dbReference type="InterPro" id="IPR014718">
    <property type="entry name" value="GH-type_carb-bd"/>
</dbReference>
<evidence type="ECO:0000313" key="6">
    <source>
        <dbReference type="Proteomes" id="UP001305779"/>
    </source>
</evidence>
<feature type="chain" id="PRO_5045359029" description="Aldose 1-epimerase" evidence="4">
    <location>
        <begin position="20"/>
        <end position="414"/>
    </location>
</feature>
<reference evidence="5 6" key="1">
    <citation type="journal article" date="2023" name="G3 (Bethesda)">
        <title>A chromosome-level genome assembly of Zasmidium syzygii isolated from banana leaves.</title>
        <authorList>
            <person name="van Westerhoven A.C."/>
            <person name="Mehrabi R."/>
            <person name="Talebi R."/>
            <person name="Steentjes M.B.F."/>
            <person name="Corcolon B."/>
            <person name="Chong P.A."/>
            <person name="Kema G.H.J."/>
            <person name="Seidl M.F."/>
        </authorList>
    </citation>
    <scope>NUCLEOTIDE SEQUENCE [LARGE SCALE GENOMIC DNA]</scope>
    <source>
        <strain evidence="5 6">P124</strain>
    </source>
</reference>
<dbReference type="InterPro" id="IPR047215">
    <property type="entry name" value="Galactose_mutarotase-like"/>
</dbReference>
<evidence type="ECO:0000256" key="2">
    <source>
        <dbReference type="ARBA" id="ARBA00023235"/>
    </source>
</evidence>
<dbReference type="InterPro" id="IPR008183">
    <property type="entry name" value="Aldose_1/G6P_1-epimerase"/>
</dbReference>
<dbReference type="Gene3D" id="2.70.98.10">
    <property type="match status" value="1"/>
</dbReference>
<feature type="signal peptide" evidence="4">
    <location>
        <begin position="1"/>
        <end position="19"/>
    </location>
</feature>
<protein>
    <recommendedName>
        <fullName evidence="7">Aldose 1-epimerase</fullName>
    </recommendedName>
</protein>
<keyword evidence="2" id="KW-0413">Isomerase</keyword>
<evidence type="ECO:0000256" key="4">
    <source>
        <dbReference type="SAM" id="SignalP"/>
    </source>
</evidence>
<dbReference type="PANTHER" id="PTHR10091">
    <property type="entry name" value="ALDOSE-1-EPIMERASE"/>
    <property type="match status" value="1"/>
</dbReference>
<dbReference type="Proteomes" id="UP001305779">
    <property type="component" value="Unassembled WGS sequence"/>
</dbReference>
<sequence>MFGFTTLAALAALPLGAIASVAGNGSEVLDNGKYEIVSEGIRAHFIPYAASITNLFIQDVHGVERDIVLGFDNASFYSISKAHPHLNGVPGRYANRIKNSTFTIDDTTYHVDPNDNKGLDTLHGGSDGWDYRNWTVSAHTSDSITFSLVDPDGKEGFPGEVIAYVTYTLTPYQWHLRMNALATTKKTPIMLTSHTYWQLDGFQNPETPLALNHTLHLPYGGQRIAGDGILIPTGEISANKKYSVNDFWSSPKQLGSNITSPQLLGNCGTNCTGYDNCYLTNRDGLNSYDWRTAPVATLASPYSGIQVDVFTEQEALQVYTCNNMNGSFPLKETQGFFNNSSRPRVTNKYGCVVIEVEDWIDGINNPEWGRLEKQIYGPADGAYVLQARYDFSLNWELAQAQNQSLSADAYRRGL</sequence>
<keyword evidence="4" id="KW-0732">Signal</keyword>
<name>A0ABR0ER60_ZASCE</name>
<proteinExistence type="inferred from homology"/>
<dbReference type="InterPro" id="IPR011013">
    <property type="entry name" value="Gal_mutarotase_sf_dom"/>
</dbReference>
<gene>
    <name evidence="5" type="ORF">PRZ48_005009</name>
</gene>
<evidence type="ECO:0000313" key="5">
    <source>
        <dbReference type="EMBL" id="KAK4504094.1"/>
    </source>
</evidence>
<comment type="similarity">
    <text evidence="1">Belongs to the aldose epimerase family.</text>
</comment>
<evidence type="ECO:0000256" key="1">
    <source>
        <dbReference type="ARBA" id="ARBA00006206"/>
    </source>
</evidence>
<comment type="caution">
    <text evidence="5">The sequence shown here is derived from an EMBL/GenBank/DDBJ whole genome shotgun (WGS) entry which is preliminary data.</text>
</comment>
<dbReference type="PANTHER" id="PTHR10091:SF6">
    <property type="entry name" value="1-EPIMERASE, PUTATIVE (AFU_ORTHOLOGUE AFUA_3G13240)-RELATED"/>
    <property type="match status" value="1"/>
</dbReference>
<dbReference type="CDD" id="cd09019">
    <property type="entry name" value="galactose_mutarotase_like"/>
    <property type="match status" value="1"/>
</dbReference>